<evidence type="ECO:0000313" key="4">
    <source>
        <dbReference type="Proteomes" id="UP001303373"/>
    </source>
</evidence>
<evidence type="ECO:0000313" key="3">
    <source>
        <dbReference type="EMBL" id="WPH02056.1"/>
    </source>
</evidence>
<keyword evidence="4" id="KW-1185">Reference proteome</keyword>
<name>A0AAQ3RAH3_9PEZI</name>
<feature type="compositionally biased region" description="Low complexity" evidence="2">
    <location>
        <begin position="93"/>
        <end position="102"/>
    </location>
</feature>
<dbReference type="GO" id="GO:0006888">
    <property type="term" value="P:endoplasmic reticulum to Golgi vesicle-mediated transport"/>
    <property type="evidence" value="ECO:0007669"/>
    <property type="project" value="TreeGrafter"/>
</dbReference>
<dbReference type="PANTHER" id="PTHR12817:SF0">
    <property type="entry name" value="GEO08327P1"/>
    <property type="match status" value="1"/>
</dbReference>
<reference evidence="3 4" key="1">
    <citation type="submission" date="2023-11" db="EMBL/GenBank/DDBJ databases">
        <title>An acidophilic fungus is an integral part of prey digestion in a carnivorous sundew plant.</title>
        <authorList>
            <person name="Tsai I.J."/>
        </authorList>
    </citation>
    <scope>NUCLEOTIDE SEQUENCE [LARGE SCALE GENOMIC DNA]</scope>
    <source>
        <strain evidence="3">169a</strain>
    </source>
</reference>
<sequence length="262" mass="28220">MAAARQSLAPGDDDLQNPKISAAALDFLLIELVPLAQRITEQLHAREQTLQAEYNRSRAIASSVKPVPPDVPAKEENGSNTTLSAHAGAKTNGSVKGSVTGTVGDETATVTSLGFPAMSEETREGVFFRLDGLGYRVGQGLVERFSANKPRASTPLEAIKFICKDLWILVFRKQIDNLKTNHRGVFVLTDNRFQPLGRMSVDRRAGPRASEDALARAQSYLYFPCGLIRGALASLGVEATVEAVSSDIPTATFHIKTKGSKP</sequence>
<dbReference type="InterPro" id="IPR024096">
    <property type="entry name" value="NO_sig/Golgi_transp_ligand-bd"/>
</dbReference>
<dbReference type="Pfam" id="PF04051">
    <property type="entry name" value="TRAPP"/>
    <property type="match status" value="1"/>
</dbReference>
<accession>A0AAQ3RAH3</accession>
<feature type="region of interest" description="Disordered" evidence="2">
    <location>
        <begin position="61"/>
        <end position="102"/>
    </location>
</feature>
<dbReference type="GO" id="GO:0005802">
    <property type="term" value="C:trans-Golgi network"/>
    <property type="evidence" value="ECO:0007669"/>
    <property type="project" value="TreeGrafter"/>
</dbReference>
<dbReference type="InterPro" id="IPR007194">
    <property type="entry name" value="TRAPP_component"/>
</dbReference>
<dbReference type="PANTHER" id="PTHR12817">
    <property type="entry name" value="TRAFFICKING PROTEIN PARTICLE COMPLEX SUBUNIT 6B"/>
    <property type="match status" value="1"/>
</dbReference>
<dbReference type="GO" id="GO:0005801">
    <property type="term" value="C:cis-Golgi network"/>
    <property type="evidence" value="ECO:0007669"/>
    <property type="project" value="TreeGrafter"/>
</dbReference>
<dbReference type="Proteomes" id="UP001303373">
    <property type="component" value="Chromosome 7"/>
</dbReference>
<dbReference type="EMBL" id="CP138586">
    <property type="protein sequence ID" value="WPH02056.1"/>
    <property type="molecule type" value="Genomic_DNA"/>
</dbReference>
<organism evidence="3 4">
    <name type="scientific">Acrodontium crateriforme</name>
    <dbReference type="NCBI Taxonomy" id="150365"/>
    <lineage>
        <taxon>Eukaryota</taxon>
        <taxon>Fungi</taxon>
        <taxon>Dikarya</taxon>
        <taxon>Ascomycota</taxon>
        <taxon>Pezizomycotina</taxon>
        <taxon>Dothideomycetes</taxon>
        <taxon>Dothideomycetidae</taxon>
        <taxon>Mycosphaerellales</taxon>
        <taxon>Teratosphaeriaceae</taxon>
        <taxon>Acrodontium</taxon>
    </lineage>
</organism>
<protein>
    <submittedName>
        <fullName evidence="3">TRS33-TRAPP subunit of 33 kDa involved in targeting and fusion of ER to golgi transp</fullName>
    </submittedName>
</protein>
<dbReference type="SUPFAM" id="SSF111126">
    <property type="entry name" value="Ligand-binding domain in the NO signalling and Golgi transport"/>
    <property type="match status" value="1"/>
</dbReference>
<comment type="similarity">
    <text evidence="1">Belongs to the TRAPP small subunits family. BET3 subfamily.</text>
</comment>
<dbReference type="GO" id="GO:0030008">
    <property type="term" value="C:TRAPP complex"/>
    <property type="evidence" value="ECO:0007669"/>
    <property type="project" value="TreeGrafter"/>
</dbReference>
<gene>
    <name evidence="3" type="ORF">R9X50_00491100</name>
</gene>
<evidence type="ECO:0000256" key="2">
    <source>
        <dbReference type="SAM" id="MobiDB-lite"/>
    </source>
</evidence>
<dbReference type="CDD" id="cd14944">
    <property type="entry name" value="TRAPPC6A_Trs33"/>
    <property type="match status" value="1"/>
</dbReference>
<proteinExistence type="inferred from homology"/>
<dbReference type="AlphaFoldDB" id="A0AAQ3RAH3"/>
<evidence type="ECO:0000256" key="1">
    <source>
        <dbReference type="ARBA" id="ARBA00006218"/>
    </source>
</evidence>
<dbReference type="InterPro" id="IPR037992">
    <property type="entry name" value="TRAPPC6/Trs33"/>
</dbReference>
<dbReference type="Gene3D" id="3.30.1380.20">
    <property type="entry name" value="Trafficking protein particle complex subunit 3"/>
    <property type="match status" value="1"/>
</dbReference>